<dbReference type="InterPro" id="IPR005103">
    <property type="entry name" value="AA9_LPMO"/>
</dbReference>
<evidence type="ECO:0000313" key="9">
    <source>
        <dbReference type="Proteomes" id="UP000016935"/>
    </source>
</evidence>
<keyword evidence="4 5" id="KW-1015">Disulfide bond</keyword>
<reference evidence="8 9" key="1">
    <citation type="journal article" date="2012" name="PLoS Pathog.">
        <title>Diverse lifestyles and strategies of plant pathogenesis encoded in the genomes of eighteen Dothideomycetes fungi.</title>
        <authorList>
            <person name="Ohm R.A."/>
            <person name="Feau N."/>
            <person name="Henrissat B."/>
            <person name="Schoch C.L."/>
            <person name="Horwitz B.A."/>
            <person name="Barry K.W."/>
            <person name="Condon B.J."/>
            <person name="Copeland A.C."/>
            <person name="Dhillon B."/>
            <person name="Glaser F."/>
            <person name="Hesse C.N."/>
            <person name="Kosti I."/>
            <person name="LaButti K."/>
            <person name="Lindquist E.A."/>
            <person name="Lucas S."/>
            <person name="Salamov A.A."/>
            <person name="Bradshaw R.E."/>
            <person name="Ciuffetti L."/>
            <person name="Hamelin R.C."/>
            <person name="Kema G.H.J."/>
            <person name="Lawrence C."/>
            <person name="Scott J.A."/>
            <person name="Spatafora J.W."/>
            <person name="Turgeon B.G."/>
            <person name="de Wit P.J.G.M."/>
            <person name="Zhong S."/>
            <person name="Goodwin S.B."/>
            <person name="Grigoriev I.V."/>
        </authorList>
    </citation>
    <scope>NUCLEOTIDE SEQUENCE [LARGE SCALE GENOMIC DNA]</scope>
    <source>
        <strain evidence="9">28A</strain>
    </source>
</reference>
<dbReference type="OrthoDB" id="5271017at2759"/>
<dbReference type="GO" id="GO:0030248">
    <property type="term" value="F:cellulose binding"/>
    <property type="evidence" value="ECO:0007669"/>
    <property type="project" value="UniProtKB-UniRule"/>
</dbReference>
<dbReference type="EC" id="1.14.99.56" evidence="5"/>
<comment type="catalytic activity">
    <reaction evidence="5">
        <text>[(1-&gt;4)-beta-D-glucosyl]n+m + reduced acceptor + O2 = 4-dehydro-beta-D-glucosyl-[(1-&gt;4)-beta-D-glucosyl]n-1 + [(1-&gt;4)-beta-D-glucosyl]m + acceptor + H2O.</text>
        <dbReference type="EC" id="1.14.99.56"/>
    </reaction>
</comment>
<dbReference type="PANTHER" id="PTHR33353:SF3">
    <property type="entry name" value="ENDOGLUCANASE II"/>
    <property type="match status" value="1"/>
</dbReference>
<keyword evidence="6" id="KW-0732">Signal</keyword>
<dbReference type="PANTHER" id="PTHR33353">
    <property type="entry name" value="PUTATIVE (AFU_ORTHOLOGUE AFUA_1G12560)-RELATED"/>
    <property type="match status" value="1"/>
</dbReference>
<feature type="signal peptide" evidence="6">
    <location>
        <begin position="1"/>
        <end position="17"/>
    </location>
</feature>
<dbReference type="CDD" id="cd21175">
    <property type="entry name" value="LPMO_AA9"/>
    <property type="match status" value="1"/>
</dbReference>
<dbReference type="GO" id="GO:0008810">
    <property type="term" value="F:cellulase activity"/>
    <property type="evidence" value="ECO:0007669"/>
    <property type="project" value="UniProtKB-UniRule"/>
</dbReference>
<sequence>MQLTAILLAAAASLANAHYTLPSVNGDAAWSHTRQAKNWQDNGFVGSVTSSDIRCNQLKAGTSTLTVAAGSSVKVSVNPSAYHPGPFQSYLARVPDGVDINTWDPTGAVWFRIYAEQPKFGSQLTWLGASTYDIKLPSCIPAGKYLMRNEHIAIHTASSVGGAQFYLSCAQLQITGGGSTNPRDLVAFPGAYKATDPGILININYPIPTSYVNPGPPTFTC</sequence>
<feature type="chain" id="PRO_5004343315" description="AA9 family lytic polysaccharide monooxygenase" evidence="6">
    <location>
        <begin position="18"/>
        <end position="221"/>
    </location>
</feature>
<comment type="cofactor">
    <cofactor evidence="1">
        <name>Cu(2+)</name>
        <dbReference type="ChEBI" id="CHEBI:29036"/>
    </cofactor>
</comment>
<evidence type="ECO:0000256" key="2">
    <source>
        <dbReference type="ARBA" id="ARBA00004613"/>
    </source>
</evidence>
<proteinExistence type="predicted"/>
<dbReference type="GeneID" id="19403201"/>
<dbReference type="InterPro" id="IPR049892">
    <property type="entry name" value="AA9"/>
</dbReference>
<dbReference type="AlphaFoldDB" id="R0KI92"/>
<comment type="function">
    <text evidence="5">Lytic polysaccharide monooxygenase (LMPO) that depolymerizes crystalline and amorphous polysaccharides via the oxidation of scissile alpha- or beta-(1-4)-glycosidic bonds, yielding C1 and/or C4 oxidation products. Catalysis by LPMOs requires the reduction of the active-site copper from Cu(II) to Cu(I) by a reducing agent and H(2)O(2) or O(2) as a cosubstrate.</text>
</comment>
<evidence type="ECO:0000313" key="8">
    <source>
        <dbReference type="EMBL" id="EOA87752.1"/>
    </source>
</evidence>
<evidence type="ECO:0000256" key="5">
    <source>
        <dbReference type="RuleBase" id="RU368122"/>
    </source>
</evidence>
<protein>
    <recommendedName>
        <fullName evidence="5">AA9 family lytic polysaccharide monooxygenase</fullName>
        <ecNumber evidence="5">1.14.99.56</ecNumber>
    </recommendedName>
    <alternativeName>
        <fullName evidence="5">Endo-beta-1,4-glucanase</fullName>
    </alternativeName>
    <alternativeName>
        <fullName evidence="5">Glycosyl hydrolase 61 family protein</fullName>
    </alternativeName>
</protein>
<dbReference type="STRING" id="671987.R0KI92"/>
<keyword evidence="5" id="KW-0624">Polysaccharide degradation</keyword>
<evidence type="ECO:0000256" key="4">
    <source>
        <dbReference type="ARBA" id="ARBA00023157"/>
    </source>
</evidence>
<evidence type="ECO:0000256" key="6">
    <source>
        <dbReference type="SAM" id="SignalP"/>
    </source>
</evidence>
<dbReference type="EMBL" id="KB908570">
    <property type="protein sequence ID" value="EOA87752.1"/>
    <property type="molecule type" value="Genomic_DNA"/>
</dbReference>
<dbReference type="eggNOG" id="ENOG502SMRF">
    <property type="taxonomic scope" value="Eukaryota"/>
</dbReference>
<keyword evidence="8" id="KW-0378">Hydrolase</keyword>
<organism evidence="8 9">
    <name type="scientific">Exserohilum turcicum (strain 28A)</name>
    <name type="common">Northern leaf blight fungus</name>
    <name type="synonym">Setosphaeria turcica</name>
    <dbReference type="NCBI Taxonomy" id="671987"/>
    <lineage>
        <taxon>Eukaryota</taxon>
        <taxon>Fungi</taxon>
        <taxon>Dikarya</taxon>
        <taxon>Ascomycota</taxon>
        <taxon>Pezizomycotina</taxon>
        <taxon>Dothideomycetes</taxon>
        <taxon>Pleosporomycetidae</taxon>
        <taxon>Pleosporales</taxon>
        <taxon>Pleosporineae</taxon>
        <taxon>Pleosporaceae</taxon>
        <taxon>Exserohilum</taxon>
    </lineage>
</organism>
<gene>
    <name evidence="8" type="ORF">SETTUDRAFT_28054</name>
</gene>
<comment type="domain">
    <text evidence="5">Has a modular structure: an endo-beta-1,4-glucanase catalytic module at the N-terminus, a linker rich in serines and threonines, and a C-terminal carbohydrate-binding module (CBM).</text>
</comment>
<evidence type="ECO:0000259" key="7">
    <source>
        <dbReference type="Pfam" id="PF03443"/>
    </source>
</evidence>
<dbReference type="RefSeq" id="XP_008024527.1">
    <property type="nucleotide sequence ID" value="XM_008026336.1"/>
</dbReference>
<name>R0KI92_EXST2</name>
<keyword evidence="5" id="KW-0119">Carbohydrate metabolism</keyword>
<dbReference type="HOGENOM" id="CLU_031730_4_2_1"/>
<evidence type="ECO:0000256" key="1">
    <source>
        <dbReference type="ARBA" id="ARBA00001973"/>
    </source>
</evidence>
<comment type="subcellular location">
    <subcellularLocation>
        <location evidence="2 5">Secreted</location>
    </subcellularLocation>
</comment>
<accession>R0KI92</accession>
<feature type="domain" description="Auxiliary Activity family 9 catalytic" evidence="7">
    <location>
        <begin position="26"/>
        <end position="211"/>
    </location>
</feature>
<dbReference type="Proteomes" id="UP000016935">
    <property type="component" value="Unassembled WGS sequence"/>
</dbReference>
<dbReference type="GO" id="GO:0030245">
    <property type="term" value="P:cellulose catabolic process"/>
    <property type="evidence" value="ECO:0007669"/>
    <property type="project" value="UniProtKB-UniRule"/>
</dbReference>
<keyword evidence="9" id="KW-1185">Reference proteome</keyword>
<evidence type="ECO:0000256" key="3">
    <source>
        <dbReference type="ARBA" id="ARBA00022525"/>
    </source>
</evidence>
<dbReference type="Gene3D" id="2.70.50.70">
    <property type="match status" value="1"/>
</dbReference>
<dbReference type="Pfam" id="PF03443">
    <property type="entry name" value="AA9"/>
    <property type="match status" value="1"/>
</dbReference>
<keyword evidence="5" id="KW-0136">Cellulose degradation</keyword>
<dbReference type="GO" id="GO:0005576">
    <property type="term" value="C:extracellular region"/>
    <property type="evidence" value="ECO:0007669"/>
    <property type="project" value="UniProtKB-SubCell"/>
</dbReference>
<reference evidence="8 9" key="2">
    <citation type="journal article" date="2013" name="PLoS Genet.">
        <title>Comparative genome structure, secondary metabolite, and effector coding capacity across Cochliobolus pathogens.</title>
        <authorList>
            <person name="Condon B.J."/>
            <person name="Leng Y."/>
            <person name="Wu D."/>
            <person name="Bushley K.E."/>
            <person name="Ohm R.A."/>
            <person name="Otillar R."/>
            <person name="Martin J."/>
            <person name="Schackwitz W."/>
            <person name="Grimwood J."/>
            <person name="MohdZainudin N."/>
            <person name="Xue C."/>
            <person name="Wang R."/>
            <person name="Manning V.A."/>
            <person name="Dhillon B."/>
            <person name="Tu Z.J."/>
            <person name="Steffenson B.J."/>
            <person name="Salamov A."/>
            <person name="Sun H."/>
            <person name="Lowry S."/>
            <person name="LaButti K."/>
            <person name="Han J."/>
            <person name="Copeland A."/>
            <person name="Lindquist E."/>
            <person name="Barry K."/>
            <person name="Schmutz J."/>
            <person name="Baker S.E."/>
            <person name="Ciuffetti L.M."/>
            <person name="Grigoriev I.V."/>
            <person name="Zhong S."/>
            <person name="Turgeon B.G."/>
        </authorList>
    </citation>
    <scope>NUCLEOTIDE SEQUENCE [LARGE SCALE GENOMIC DNA]</scope>
    <source>
        <strain evidence="9">28A</strain>
    </source>
</reference>
<keyword evidence="3 5" id="KW-0964">Secreted</keyword>